<evidence type="ECO:0000313" key="2">
    <source>
        <dbReference type="EMBL" id="EMQ97705.1"/>
    </source>
</evidence>
<dbReference type="AlphaFoldDB" id="M7MRY8"/>
<comment type="caution">
    <text evidence="2">The sequence shown here is derived from an EMBL/GenBank/DDBJ whole genome shotgun (WGS) entry which is preliminary data.</text>
</comment>
<proteinExistence type="predicted"/>
<dbReference type="PATRIC" id="fig|1276920.7.peg.3089"/>
<name>M7MRY8_9MICC</name>
<dbReference type="STRING" id="1276920.ADIAG_03085"/>
<gene>
    <name evidence="2" type="ORF">ADIAG_03085</name>
</gene>
<keyword evidence="1" id="KW-1133">Transmembrane helix</keyword>
<dbReference type="Proteomes" id="UP000012015">
    <property type="component" value="Unassembled WGS sequence"/>
</dbReference>
<feature type="transmembrane region" description="Helical" evidence="1">
    <location>
        <begin position="56"/>
        <end position="77"/>
    </location>
</feature>
<feature type="transmembrane region" description="Helical" evidence="1">
    <location>
        <begin position="89"/>
        <end position="109"/>
    </location>
</feature>
<protein>
    <recommendedName>
        <fullName evidence="4">Integral membrane protein</fullName>
    </recommendedName>
</protein>
<keyword evidence="1" id="KW-0472">Membrane</keyword>
<dbReference type="EMBL" id="AOCK01000009">
    <property type="protein sequence ID" value="EMQ97705.1"/>
    <property type="molecule type" value="Genomic_DNA"/>
</dbReference>
<evidence type="ECO:0008006" key="4">
    <source>
        <dbReference type="Google" id="ProtNLM"/>
    </source>
</evidence>
<dbReference type="RefSeq" id="WP_007272252.1">
    <property type="nucleotide sequence ID" value="NZ_AOCK01000009.1"/>
</dbReference>
<organism evidence="2 3">
    <name type="scientific">Paeniglutamicibacter gangotriensis Lz1y</name>
    <dbReference type="NCBI Taxonomy" id="1276920"/>
    <lineage>
        <taxon>Bacteria</taxon>
        <taxon>Bacillati</taxon>
        <taxon>Actinomycetota</taxon>
        <taxon>Actinomycetes</taxon>
        <taxon>Micrococcales</taxon>
        <taxon>Micrococcaceae</taxon>
        <taxon>Paeniglutamicibacter</taxon>
    </lineage>
</organism>
<sequence>MRILLTLLGMVAIIVYSLLGATLMNDWAVIAASEMPLETTIADMDAAGQTYTTIPGFVFAVMGILLALAWGVTTLFCRSALPNWAAVSLWAGIVTLGAPAYFFTSFANLNSVGDTYFDWNAEAAFALEIPLYMLSGLAFLVVVAMMVTAVNKATARKKTSPVT</sequence>
<evidence type="ECO:0000256" key="1">
    <source>
        <dbReference type="SAM" id="Phobius"/>
    </source>
</evidence>
<accession>M7MRY8</accession>
<reference evidence="2 3" key="1">
    <citation type="journal article" date="2013" name="Genome Announc.">
        <title>Draft Genome Sequence of Arthrobacter gangotriensis Strain Lz1yT, Isolated from a Penguin Rookery Soil Sample Collected in Antarctica, near the Indian Station Dakshin Gangotri.</title>
        <authorList>
            <person name="Shivaji S."/>
            <person name="Ara S."/>
            <person name="Bandi S."/>
            <person name="Singh A."/>
            <person name="Kumar Pinnaka A."/>
        </authorList>
    </citation>
    <scope>NUCLEOTIDE SEQUENCE [LARGE SCALE GENOMIC DNA]</scope>
    <source>
        <strain evidence="2 3">Lz1y</strain>
    </source>
</reference>
<feature type="transmembrane region" description="Helical" evidence="1">
    <location>
        <begin position="129"/>
        <end position="150"/>
    </location>
</feature>
<evidence type="ECO:0000313" key="3">
    <source>
        <dbReference type="Proteomes" id="UP000012015"/>
    </source>
</evidence>
<keyword evidence="1" id="KW-0812">Transmembrane</keyword>
<keyword evidence="3" id="KW-1185">Reference proteome</keyword>